<keyword evidence="10" id="KW-1185">Reference proteome</keyword>
<organism evidence="9 10">
    <name type="scientific">Paenibacillus baimaensis</name>
    <dbReference type="NCBI Taxonomy" id="2982185"/>
    <lineage>
        <taxon>Bacteria</taxon>
        <taxon>Bacillati</taxon>
        <taxon>Bacillota</taxon>
        <taxon>Bacilli</taxon>
        <taxon>Bacillales</taxon>
        <taxon>Paenibacillaceae</taxon>
        <taxon>Paenibacillus</taxon>
    </lineage>
</organism>
<feature type="transmembrane region" description="Helical" evidence="7">
    <location>
        <begin position="213"/>
        <end position="234"/>
    </location>
</feature>
<evidence type="ECO:0000256" key="5">
    <source>
        <dbReference type="ARBA" id="ARBA00022989"/>
    </source>
</evidence>
<comment type="caution">
    <text evidence="9">The sequence shown here is derived from an EMBL/GenBank/DDBJ whole genome shotgun (WGS) entry which is preliminary data.</text>
</comment>
<dbReference type="Proteomes" id="UP001652445">
    <property type="component" value="Unassembled WGS sequence"/>
</dbReference>
<feature type="domain" description="EamA" evidence="8">
    <location>
        <begin position="153"/>
        <end position="287"/>
    </location>
</feature>
<comment type="subcellular location">
    <subcellularLocation>
        <location evidence="1">Cell membrane</location>
        <topology evidence="1">Multi-pass membrane protein</topology>
    </subcellularLocation>
</comment>
<dbReference type="SUPFAM" id="SSF103481">
    <property type="entry name" value="Multidrug resistance efflux transporter EmrE"/>
    <property type="match status" value="2"/>
</dbReference>
<evidence type="ECO:0000313" key="10">
    <source>
        <dbReference type="Proteomes" id="UP001652445"/>
    </source>
</evidence>
<gene>
    <name evidence="9" type="ORF">OB236_20440</name>
</gene>
<sequence>MRNKRITYVLLTLSAVFWGANFNAGQIAIQVMSPIQVAAWRFLIAGVCMFTIYLIKERPSWSTVKADLLIHVLMGVSGIFVMNILLFEGLQDTNALYTSLISSTSPFLTLLLSVLVLRERLIPRQMAGFVVSLIGVWLVLTNGSLLELESVSYGALYVLLAAFLWAIYGILGRKYIRSSSPLATTATTMLVGSICYLPFIAFQVNTVGSVSPVSAWMSVLFMSLFCTVLAYLWWNEGIAAIGVNRTSMFFNIVPISTLTISAFSGDKIQLFQIVGVLSVVTGIVLTIGTQETRTNSTT</sequence>
<feature type="transmembrane region" description="Helical" evidence="7">
    <location>
        <begin position="151"/>
        <end position="170"/>
    </location>
</feature>
<keyword evidence="3" id="KW-1003">Cell membrane</keyword>
<feature type="transmembrane region" description="Helical" evidence="7">
    <location>
        <begin position="96"/>
        <end position="117"/>
    </location>
</feature>
<keyword evidence="6 7" id="KW-0472">Membrane</keyword>
<comment type="similarity">
    <text evidence="2">Belongs to the EamA transporter family.</text>
</comment>
<protein>
    <submittedName>
        <fullName evidence="9">DMT family transporter</fullName>
    </submittedName>
</protein>
<dbReference type="InterPro" id="IPR050638">
    <property type="entry name" value="AA-Vitamin_Transporters"/>
</dbReference>
<dbReference type="PANTHER" id="PTHR32322:SF18">
    <property type="entry name" value="S-ADENOSYLMETHIONINE_S-ADENOSYLHOMOCYSTEINE TRANSPORTER"/>
    <property type="match status" value="1"/>
</dbReference>
<feature type="domain" description="EamA" evidence="8">
    <location>
        <begin position="7"/>
        <end position="140"/>
    </location>
</feature>
<evidence type="ECO:0000256" key="2">
    <source>
        <dbReference type="ARBA" id="ARBA00007362"/>
    </source>
</evidence>
<dbReference type="RefSeq" id="WP_262685628.1">
    <property type="nucleotide sequence ID" value="NZ_JAOQIO010000084.1"/>
</dbReference>
<dbReference type="PANTHER" id="PTHR32322">
    <property type="entry name" value="INNER MEMBRANE TRANSPORTER"/>
    <property type="match status" value="1"/>
</dbReference>
<evidence type="ECO:0000256" key="3">
    <source>
        <dbReference type="ARBA" id="ARBA00022475"/>
    </source>
</evidence>
<keyword evidence="4 7" id="KW-0812">Transmembrane</keyword>
<evidence type="ECO:0000259" key="8">
    <source>
        <dbReference type="Pfam" id="PF00892"/>
    </source>
</evidence>
<proteinExistence type="inferred from homology"/>
<keyword evidence="5 7" id="KW-1133">Transmembrane helix</keyword>
<evidence type="ECO:0000256" key="7">
    <source>
        <dbReference type="SAM" id="Phobius"/>
    </source>
</evidence>
<dbReference type="InterPro" id="IPR000620">
    <property type="entry name" value="EamA_dom"/>
</dbReference>
<dbReference type="InterPro" id="IPR037185">
    <property type="entry name" value="EmrE-like"/>
</dbReference>
<name>A0ABT2UK31_9BACL</name>
<reference evidence="9 10" key="1">
    <citation type="submission" date="2022-09" db="EMBL/GenBank/DDBJ databases">
        <authorList>
            <person name="Han X.L."/>
            <person name="Wang Q."/>
            <person name="Lu T."/>
        </authorList>
    </citation>
    <scope>NUCLEOTIDE SEQUENCE [LARGE SCALE GENOMIC DNA]</scope>
    <source>
        <strain evidence="9 10">WQ 127069</strain>
    </source>
</reference>
<evidence type="ECO:0000256" key="4">
    <source>
        <dbReference type="ARBA" id="ARBA00022692"/>
    </source>
</evidence>
<feature type="transmembrane region" description="Helical" evidence="7">
    <location>
        <begin position="246"/>
        <end position="264"/>
    </location>
</feature>
<feature type="transmembrane region" description="Helical" evidence="7">
    <location>
        <begin position="126"/>
        <end position="145"/>
    </location>
</feature>
<evidence type="ECO:0000256" key="6">
    <source>
        <dbReference type="ARBA" id="ARBA00023136"/>
    </source>
</evidence>
<dbReference type="Pfam" id="PF00892">
    <property type="entry name" value="EamA"/>
    <property type="match status" value="2"/>
</dbReference>
<accession>A0ABT2UK31</accession>
<feature type="transmembrane region" description="Helical" evidence="7">
    <location>
        <begin position="68"/>
        <end position="90"/>
    </location>
</feature>
<evidence type="ECO:0000256" key="1">
    <source>
        <dbReference type="ARBA" id="ARBA00004651"/>
    </source>
</evidence>
<feature type="transmembrane region" description="Helical" evidence="7">
    <location>
        <begin position="38"/>
        <end position="56"/>
    </location>
</feature>
<feature type="transmembrane region" description="Helical" evidence="7">
    <location>
        <begin position="270"/>
        <end position="288"/>
    </location>
</feature>
<feature type="transmembrane region" description="Helical" evidence="7">
    <location>
        <begin position="182"/>
        <end position="201"/>
    </location>
</feature>
<dbReference type="EMBL" id="JAOQIO010000084">
    <property type="protein sequence ID" value="MCU6794481.1"/>
    <property type="molecule type" value="Genomic_DNA"/>
</dbReference>
<evidence type="ECO:0000313" key="9">
    <source>
        <dbReference type="EMBL" id="MCU6794481.1"/>
    </source>
</evidence>